<evidence type="ECO:0000313" key="2">
    <source>
        <dbReference type="EMBL" id="TFB80040.1"/>
    </source>
</evidence>
<evidence type="ECO:0000313" key="3">
    <source>
        <dbReference type="Proteomes" id="UP000298488"/>
    </source>
</evidence>
<evidence type="ECO:0000256" key="1">
    <source>
        <dbReference type="SAM" id="MobiDB-lite"/>
    </source>
</evidence>
<reference evidence="2 3" key="1">
    <citation type="submission" date="2019-03" db="EMBL/GenBank/DDBJ databases">
        <title>Genomics of glacier-inhabiting Cryobacterium strains.</title>
        <authorList>
            <person name="Liu Q."/>
            <person name="Xin Y.-H."/>
        </authorList>
    </citation>
    <scope>NUCLEOTIDE SEQUENCE [LARGE SCALE GENOMIC DNA]</scope>
    <source>
        <strain evidence="2 3">CGMCC 1.10440</strain>
    </source>
</reference>
<dbReference type="EMBL" id="SOFI01000003">
    <property type="protein sequence ID" value="TFB80040.1"/>
    <property type="molecule type" value="Genomic_DNA"/>
</dbReference>
<feature type="region of interest" description="Disordered" evidence="1">
    <location>
        <begin position="160"/>
        <end position="207"/>
    </location>
</feature>
<dbReference type="OrthoDB" id="5064862at2"/>
<name>A0A4R8VD25_9MICO</name>
<dbReference type="AlphaFoldDB" id="A0A4R8VD25"/>
<proteinExistence type="predicted"/>
<feature type="compositionally biased region" description="Basic and acidic residues" evidence="1">
    <location>
        <begin position="160"/>
        <end position="174"/>
    </location>
</feature>
<organism evidence="2 3">
    <name type="scientific">Terrimesophilobacter mesophilus</name>
    <dbReference type="NCBI Taxonomy" id="433647"/>
    <lineage>
        <taxon>Bacteria</taxon>
        <taxon>Bacillati</taxon>
        <taxon>Actinomycetota</taxon>
        <taxon>Actinomycetes</taxon>
        <taxon>Micrococcales</taxon>
        <taxon>Microbacteriaceae</taxon>
        <taxon>Terrimesophilobacter</taxon>
    </lineage>
</organism>
<sequence length="358" mass="39310">MTGLDVTIELPQSDAPGELVKGYFTLMRAFGWDLYVTSHFALKSDLGPHWFAARISELKQSDPKNWRPTHRFDPQDPSVILRDYIHESDSPYLGVFGGQIQKQAAARKILGTRNTWFHFGDDPTLAQLAEAAKIVKAFVASNGMHIGDRIDRLSGRLDDLRTGRYPAEPERSEAEPPTSAPVNEPELIETPGDLPRPPIGGTWTGPIPELRYRVTKTGDIIHPDTMKSVSSEVTGHPAEKFRAWTAIEPRGRELWIDADGAVGGFIGATPRLLGYVGPDPEGEVARGFFTSHFYVAQAGEVIDLDSGEHMASPFATSAESGTTLRMTTYGDLVSVDQSDGIERVATVTPAEWFEGHLN</sequence>
<gene>
    <name evidence="2" type="ORF">E3N84_08275</name>
</gene>
<accession>A0A4R8VD25</accession>
<keyword evidence="3" id="KW-1185">Reference proteome</keyword>
<dbReference type="Proteomes" id="UP000298488">
    <property type="component" value="Unassembled WGS sequence"/>
</dbReference>
<comment type="caution">
    <text evidence="2">The sequence shown here is derived from an EMBL/GenBank/DDBJ whole genome shotgun (WGS) entry which is preliminary data.</text>
</comment>
<protein>
    <submittedName>
        <fullName evidence="2">Uncharacterized protein</fullName>
    </submittedName>
</protein>
<dbReference type="RefSeq" id="WP_104095905.1">
    <property type="nucleotide sequence ID" value="NZ_JACHBP010000001.1"/>
</dbReference>